<evidence type="ECO:0000256" key="3">
    <source>
        <dbReference type="ARBA" id="ARBA00022473"/>
    </source>
</evidence>
<dbReference type="InterPro" id="IPR051003">
    <property type="entry name" value="AP_axis_regulatory_Homeobox"/>
</dbReference>
<protein>
    <submittedName>
        <fullName evidence="7">HoxA13</fullName>
    </submittedName>
</protein>
<reference evidence="7" key="1">
    <citation type="journal article" date="2009" name="Evolution">
        <title>Hypermutability of HoxA13A and functional divergence from its paralog are associated with the origin of a novel developmental feature in zebrafish and related taxa (Cypriniformes).</title>
        <authorList>
            <person name="Crow K.D."/>
            <person name="Amemiya C.T."/>
            <person name="Roth J."/>
            <person name="Wagner G.P."/>
        </authorList>
    </citation>
    <scope>NUCLEOTIDE SEQUENCE</scope>
</reference>
<proteinExistence type="inferred from homology"/>
<feature type="non-terminal residue" evidence="7">
    <location>
        <position position="183"/>
    </location>
</feature>
<evidence type="ECO:0000256" key="1">
    <source>
        <dbReference type="ARBA" id="ARBA00004123"/>
    </source>
</evidence>
<organism evidence="7">
    <name type="scientific">Apteronotus leptorhynchus</name>
    <dbReference type="NCBI Taxonomy" id="36674"/>
    <lineage>
        <taxon>Eukaryota</taxon>
        <taxon>Metazoa</taxon>
        <taxon>Chordata</taxon>
        <taxon>Craniata</taxon>
        <taxon>Vertebrata</taxon>
        <taxon>Euteleostomi</taxon>
        <taxon>Actinopterygii</taxon>
        <taxon>Neopterygii</taxon>
        <taxon>Teleostei</taxon>
        <taxon>Ostariophysi</taxon>
        <taxon>Gymnotiformes</taxon>
        <taxon>Sternopygoidei</taxon>
        <taxon>Apteronotidae</taxon>
        <taxon>Apteronotus</taxon>
    </lineage>
</organism>
<comment type="subcellular location">
    <subcellularLocation>
        <location evidence="1">Nucleus</location>
    </subcellularLocation>
</comment>
<dbReference type="PANTHER" id="PTHR45804:SF9">
    <property type="entry name" value="HOMEOBOX PROTEIN HOX-A13A-RELATED"/>
    <property type="match status" value="1"/>
</dbReference>
<evidence type="ECO:0000256" key="5">
    <source>
        <dbReference type="ARBA" id="ARBA00023163"/>
    </source>
</evidence>
<feature type="non-terminal residue" evidence="7">
    <location>
        <position position="1"/>
    </location>
</feature>
<evidence type="ECO:0000256" key="2">
    <source>
        <dbReference type="ARBA" id="ARBA00006317"/>
    </source>
</evidence>
<dbReference type="GO" id="GO:0005634">
    <property type="term" value="C:nucleus"/>
    <property type="evidence" value="ECO:0007669"/>
    <property type="project" value="UniProtKB-SubCell"/>
</dbReference>
<comment type="similarity">
    <text evidence="2">Belongs to the Abd-B homeobox family.</text>
</comment>
<keyword evidence="5" id="KW-0804">Transcription</keyword>
<dbReference type="EMBL" id="FJ607663">
    <property type="protein sequence ID" value="ACM67132.1"/>
    <property type="molecule type" value="Genomic_DNA"/>
</dbReference>
<accession>B9VVE6</accession>
<evidence type="ECO:0000313" key="7">
    <source>
        <dbReference type="EMBL" id="ACM67132.1"/>
    </source>
</evidence>
<feature type="domain" description="Homeobox protein Hox1A3 N-terminal" evidence="6">
    <location>
        <begin position="15"/>
        <end position="130"/>
    </location>
</feature>
<keyword evidence="3" id="KW-0217">Developmental protein</keyword>
<sequence>MFLYDNSVVSDDAGKNMESFTGGNFPPSACRNLMAHPAPLAPSAAYTSGEVGAAGAREPGNQCSPCSAAQGSGSASLPCGYFGGGGYYPCRVSHHHGGGGAGKSCAQSSASPCGEKYMDMSATSVEDYSTARAKEFAFYPNYASTPYQPVPGYLHAPVVQAVSGPSEQRHEPLLPMESYQPWT</sequence>
<keyword evidence="4" id="KW-0805">Transcription regulation</keyword>
<dbReference type="InterPro" id="IPR022067">
    <property type="entry name" value="HoxA13_N"/>
</dbReference>
<evidence type="ECO:0000259" key="6">
    <source>
        <dbReference type="Pfam" id="PF12284"/>
    </source>
</evidence>
<dbReference type="AlphaFoldDB" id="B9VVE6"/>
<evidence type="ECO:0000256" key="4">
    <source>
        <dbReference type="ARBA" id="ARBA00023015"/>
    </source>
</evidence>
<dbReference type="Pfam" id="PF12284">
    <property type="entry name" value="HoxA13_N"/>
    <property type="match status" value="1"/>
</dbReference>
<dbReference type="PANTHER" id="PTHR45804">
    <property type="entry name" value="SEGMENTATION PROTEIN FUSHI TARAZU-LIKE PROTEIN"/>
    <property type="match status" value="1"/>
</dbReference>
<gene>
    <name evidence="7" type="primary">HoxA13a</name>
</gene>
<name>B9VVE6_9TELE</name>